<evidence type="ECO:0000313" key="1">
    <source>
        <dbReference type="EMBL" id="CAK1251548.1"/>
    </source>
</evidence>
<reference evidence="1 2" key="1">
    <citation type="submission" date="2023-10" db="EMBL/GenBank/DDBJ databases">
        <authorList>
            <person name="Botero Cardona J."/>
        </authorList>
    </citation>
    <scope>NUCLEOTIDE SEQUENCE [LARGE SCALE GENOMIC DNA]</scope>
    <source>
        <strain evidence="1 2">R-55214</strain>
    </source>
</reference>
<keyword evidence="2" id="KW-1185">Reference proteome</keyword>
<dbReference type="EMBL" id="CAUZMB010000009">
    <property type="protein sequence ID" value="CAK1251548.1"/>
    <property type="molecule type" value="Genomic_DNA"/>
</dbReference>
<protein>
    <recommendedName>
        <fullName evidence="3">Phage protein</fullName>
    </recommendedName>
</protein>
<comment type="caution">
    <text evidence="1">The sequence shown here is derived from an EMBL/GenBank/DDBJ whole genome shotgun (WGS) entry which is preliminary data.</text>
</comment>
<proteinExistence type="predicted"/>
<dbReference type="RefSeq" id="WP_338348569.1">
    <property type="nucleotide sequence ID" value="NZ_CAUZMB010000009.1"/>
</dbReference>
<dbReference type="Pfam" id="PF05657">
    <property type="entry name" value="DUF806"/>
    <property type="match status" value="1"/>
</dbReference>
<name>A0ABM9MZS5_9LACO</name>
<organism evidence="1 2">
    <name type="scientific">Fructobacillus evanidus</name>
    <dbReference type="NCBI Taxonomy" id="3064281"/>
    <lineage>
        <taxon>Bacteria</taxon>
        <taxon>Bacillati</taxon>
        <taxon>Bacillota</taxon>
        <taxon>Bacilli</taxon>
        <taxon>Lactobacillales</taxon>
        <taxon>Lactobacillaceae</taxon>
        <taxon>Fructobacillus</taxon>
    </lineage>
</organism>
<sequence>MTALSNLYAVIDANPNWTGKTYIKTVPENIGADKTFIIVRDSTQQLLDFASNSFQTMQFDMQVQIFYSQESDDDFDQVEMELIRYLQSNGYFIENVRGRIQDPDTFQDYQTIILGKQERN</sequence>
<dbReference type="Proteomes" id="UP001314166">
    <property type="component" value="Unassembled WGS sequence"/>
</dbReference>
<dbReference type="InterPro" id="IPR008524">
    <property type="entry name" value="DUF806"/>
</dbReference>
<gene>
    <name evidence="1" type="ORF">R55214_HHFBAMCI_01340</name>
</gene>
<evidence type="ECO:0008006" key="3">
    <source>
        <dbReference type="Google" id="ProtNLM"/>
    </source>
</evidence>
<evidence type="ECO:0000313" key="2">
    <source>
        <dbReference type="Proteomes" id="UP001314166"/>
    </source>
</evidence>
<accession>A0ABM9MZS5</accession>